<dbReference type="InterPro" id="IPR025161">
    <property type="entry name" value="IS402-like_dom"/>
</dbReference>
<dbReference type="RefSeq" id="WP_338438342.1">
    <property type="nucleotide sequence ID" value="NZ_JAUYVH010000020.1"/>
</dbReference>
<dbReference type="PANTHER" id="PTHR30007:SF1">
    <property type="entry name" value="BLR1914 PROTEIN"/>
    <property type="match status" value="1"/>
</dbReference>
<feature type="domain" description="Insertion element IS402-like" evidence="3">
    <location>
        <begin position="7"/>
        <end position="84"/>
    </location>
</feature>
<dbReference type="Pfam" id="PF01609">
    <property type="entry name" value="DDE_Tnp_1"/>
    <property type="match status" value="1"/>
</dbReference>
<keyword evidence="5" id="KW-1185">Reference proteome</keyword>
<dbReference type="Proteomes" id="UP001225596">
    <property type="component" value="Unassembled WGS sequence"/>
</dbReference>
<dbReference type="PANTHER" id="PTHR30007">
    <property type="entry name" value="PHP DOMAIN PROTEIN"/>
    <property type="match status" value="1"/>
</dbReference>
<comment type="caution">
    <text evidence="4">The sequence shown here is derived from an EMBL/GenBank/DDBJ whole genome shotgun (WGS) entry which is preliminary data.</text>
</comment>
<evidence type="ECO:0000259" key="3">
    <source>
        <dbReference type="Pfam" id="PF13340"/>
    </source>
</evidence>
<evidence type="ECO:0000313" key="5">
    <source>
        <dbReference type="Proteomes" id="UP001225596"/>
    </source>
</evidence>
<gene>
    <name evidence="4" type="ORF">Q8A64_18050</name>
</gene>
<name>A0ABU1BTL0_9BURK</name>
<reference evidence="4 5" key="1">
    <citation type="submission" date="2023-08" db="EMBL/GenBank/DDBJ databases">
        <title>Oxalobacteraceae gen .nov., isolated from river sludge outside the plant.</title>
        <authorList>
            <person name="Zhao S.Y."/>
        </authorList>
    </citation>
    <scope>NUCLEOTIDE SEQUENCE [LARGE SCALE GENOMIC DNA]</scope>
    <source>
        <strain evidence="4 5">R-40</strain>
    </source>
</reference>
<feature type="region of interest" description="Disordered" evidence="1">
    <location>
        <begin position="108"/>
        <end position="128"/>
    </location>
</feature>
<accession>A0ABU1BTL0</accession>
<sequence length="269" mass="30909">MAHELVNDELWEIVQPLLPAKRRRRMHPGRKRLDDRRVLTGILFVLQSGIPWEMLPQEMGCGSGMTCWWRLRAWQKAGVWTQLHRVLLTKLRGADQLDFSRVVADSSSVRAPSMGEKTGPNPTDRRKTGSKHHLLVDAQGVPVNVILTKANRHDITQLMPLVEGVAPIAGKRGRPIHKPRCVQADRGYDSQQHRLALEMRGIGHQIAKRRTAHGSHLGKTRWVVERTIACLHQFRRLRVRYERLPSIHEAFLRLGRAIICWRTLKNSFC</sequence>
<evidence type="ECO:0000313" key="4">
    <source>
        <dbReference type="EMBL" id="MDQ9172312.1"/>
    </source>
</evidence>
<dbReference type="InterPro" id="IPR002559">
    <property type="entry name" value="Transposase_11"/>
</dbReference>
<organism evidence="4 5">
    <name type="scientific">Keguizhuia sedimenti</name>
    <dbReference type="NCBI Taxonomy" id="3064264"/>
    <lineage>
        <taxon>Bacteria</taxon>
        <taxon>Pseudomonadati</taxon>
        <taxon>Pseudomonadota</taxon>
        <taxon>Betaproteobacteria</taxon>
        <taxon>Burkholderiales</taxon>
        <taxon>Oxalobacteraceae</taxon>
        <taxon>Keguizhuia</taxon>
    </lineage>
</organism>
<proteinExistence type="predicted"/>
<dbReference type="Pfam" id="PF13340">
    <property type="entry name" value="DUF4096"/>
    <property type="match status" value="1"/>
</dbReference>
<evidence type="ECO:0000259" key="2">
    <source>
        <dbReference type="Pfam" id="PF01609"/>
    </source>
</evidence>
<dbReference type="EMBL" id="JAUYVH010000020">
    <property type="protein sequence ID" value="MDQ9172312.1"/>
    <property type="molecule type" value="Genomic_DNA"/>
</dbReference>
<protein>
    <submittedName>
        <fullName evidence="4">IS5 family transposase</fullName>
    </submittedName>
</protein>
<evidence type="ECO:0000256" key="1">
    <source>
        <dbReference type="SAM" id="MobiDB-lite"/>
    </source>
</evidence>
<dbReference type="NCBIfam" id="NF033580">
    <property type="entry name" value="transpos_IS5_3"/>
    <property type="match status" value="1"/>
</dbReference>
<feature type="domain" description="Transposase IS4-like" evidence="2">
    <location>
        <begin position="101"/>
        <end position="254"/>
    </location>
</feature>